<feature type="region of interest" description="Disordered" evidence="1">
    <location>
        <begin position="213"/>
        <end position="254"/>
    </location>
</feature>
<feature type="region of interest" description="Disordered" evidence="1">
    <location>
        <begin position="135"/>
        <end position="175"/>
    </location>
</feature>
<proteinExistence type="predicted"/>
<feature type="compositionally biased region" description="Basic and acidic residues" evidence="1">
    <location>
        <begin position="165"/>
        <end position="175"/>
    </location>
</feature>
<dbReference type="Proteomes" id="UP000079169">
    <property type="component" value="Unplaced"/>
</dbReference>
<evidence type="ECO:0000256" key="1">
    <source>
        <dbReference type="SAM" id="MobiDB-lite"/>
    </source>
</evidence>
<organism evidence="2 3">
    <name type="scientific">Diaphorina citri</name>
    <name type="common">Asian citrus psyllid</name>
    <dbReference type="NCBI Taxonomy" id="121845"/>
    <lineage>
        <taxon>Eukaryota</taxon>
        <taxon>Metazoa</taxon>
        <taxon>Ecdysozoa</taxon>
        <taxon>Arthropoda</taxon>
        <taxon>Hexapoda</taxon>
        <taxon>Insecta</taxon>
        <taxon>Pterygota</taxon>
        <taxon>Neoptera</taxon>
        <taxon>Paraneoptera</taxon>
        <taxon>Hemiptera</taxon>
        <taxon>Sternorrhyncha</taxon>
        <taxon>Psylloidea</taxon>
        <taxon>Psyllidae</taxon>
        <taxon>Diaphorininae</taxon>
        <taxon>Diaphorina</taxon>
    </lineage>
</organism>
<reference evidence="3" key="1">
    <citation type="submission" date="2025-08" db="UniProtKB">
        <authorList>
            <consortium name="RefSeq"/>
        </authorList>
    </citation>
    <scope>IDENTIFICATION</scope>
</reference>
<sequence length="279" mass="32127">MMKISVVLCICSYIAVTNKSAFSFFNSREQSGQPSSLIRPNNHHYSGVSSIFKRPKFKLNRDDEHGHSGIYHSNNKVLHQDDTNRIHSIRARSGDEPFRSSTLYSGKFTIDNDPLRRGIKNDIFAARYLKEDRTTKTPVKRRKKTKKSGNESTTFSGKEFTIDNEPYRRGMRRDGSSTKKLNYYLKEDNLEPKRKDYIPGKSNLYHIWFDEHPDKTTKGKRGRKKGSASPKLASGPGFPHIKVPRTKKYTGPTTTEKWTTPWWVFRPSPCRPVPEDPGD</sequence>
<dbReference type="RefSeq" id="XP_008475710.1">
    <property type="nucleotide sequence ID" value="XM_008477488.3"/>
</dbReference>
<dbReference type="PaxDb" id="121845-A0A1S3D8D9"/>
<dbReference type="GeneID" id="103512709"/>
<accession>A0A1S3D8D9</accession>
<dbReference type="AlphaFoldDB" id="A0A1S3D8D9"/>
<name>A0A1S3D8D9_DIACI</name>
<evidence type="ECO:0000313" key="2">
    <source>
        <dbReference type="Proteomes" id="UP000079169"/>
    </source>
</evidence>
<keyword evidence="2" id="KW-1185">Reference proteome</keyword>
<gene>
    <name evidence="3" type="primary">LOC103512709</name>
</gene>
<evidence type="ECO:0000313" key="3">
    <source>
        <dbReference type="RefSeq" id="XP_008475710.1"/>
    </source>
</evidence>
<feature type="compositionally biased region" description="Basic residues" evidence="1">
    <location>
        <begin position="138"/>
        <end position="147"/>
    </location>
</feature>
<dbReference type="KEGG" id="dci:103512709"/>
<protein>
    <submittedName>
        <fullName evidence="3">Uncharacterized protein LOC103512709</fullName>
    </submittedName>
</protein>